<dbReference type="GO" id="GO:0016787">
    <property type="term" value="F:hydrolase activity"/>
    <property type="evidence" value="ECO:0007669"/>
    <property type="project" value="UniProtKB-KW"/>
</dbReference>
<dbReference type="InterPro" id="IPR023801">
    <property type="entry name" value="His_deacetylse_dom"/>
</dbReference>
<dbReference type="Gene3D" id="3.40.800.20">
    <property type="entry name" value="Histone deacetylase domain"/>
    <property type="match status" value="1"/>
</dbReference>
<evidence type="ECO:0000259" key="6">
    <source>
        <dbReference type="Pfam" id="PF00850"/>
    </source>
</evidence>
<dbReference type="OrthoDB" id="424012at2759"/>
<dbReference type="InterPro" id="IPR023696">
    <property type="entry name" value="Ureohydrolase_dom_sf"/>
</dbReference>
<comment type="cofactor">
    <cofactor evidence="1">
        <name>Zn(2+)</name>
        <dbReference type="ChEBI" id="CHEBI:29105"/>
    </cofactor>
</comment>
<dbReference type="InterPro" id="IPR000286">
    <property type="entry name" value="HDACs"/>
</dbReference>
<dbReference type="OMA" id="FRAEWIL"/>
<dbReference type="PANTHER" id="PTHR10625">
    <property type="entry name" value="HISTONE DEACETYLASE HDAC1-RELATED"/>
    <property type="match status" value="1"/>
</dbReference>
<dbReference type="PANTHER" id="PTHR10625:SF17">
    <property type="entry name" value="HISTONE DEACETYLASE 8"/>
    <property type="match status" value="1"/>
</dbReference>
<dbReference type="GO" id="GO:0046872">
    <property type="term" value="F:metal ion binding"/>
    <property type="evidence" value="ECO:0007669"/>
    <property type="project" value="UniProtKB-KW"/>
</dbReference>
<proteinExistence type="inferred from homology"/>
<reference evidence="7 8" key="1">
    <citation type="journal article" date="2015" name="Genome Biol. Evol.">
        <title>Phylogenomic analyses indicate that early fungi evolved digesting cell walls of algal ancestors of land plants.</title>
        <authorList>
            <person name="Chang Y."/>
            <person name="Wang S."/>
            <person name="Sekimoto S."/>
            <person name="Aerts A.L."/>
            <person name="Choi C."/>
            <person name="Clum A."/>
            <person name="LaButti K.M."/>
            <person name="Lindquist E.A."/>
            <person name="Yee Ngan C."/>
            <person name="Ohm R.A."/>
            <person name="Salamov A.A."/>
            <person name="Grigoriev I.V."/>
            <person name="Spatafora J.W."/>
            <person name="Berbee M.L."/>
        </authorList>
    </citation>
    <scope>NUCLEOTIDE SEQUENCE [LARGE SCALE GENOMIC DNA]</scope>
    <source>
        <strain evidence="7 8">JEL478</strain>
    </source>
</reference>
<evidence type="ECO:0000313" key="8">
    <source>
        <dbReference type="Proteomes" id="UP000070544"/>
    </source>
</evidence>
<dbReference type="InterPro" id="IPR037138">
    <property type="entry name" value="His_deacetylse_dom_sf"/>
</dbReference>
<evidence type="ECO:0000256" key="1">
    <source>
        <dbReference type="ARBA" id="ARBA00001947"/>
    </source>
</evidence>
<dbReference type="CDD" id="cd10001">
    <property type="entry name" value="HDAC_classII_APAH"/>
    <property type="match status" value="1"/>
</dbReference>
<evidence type="ECO:0000256" key="5">
    <source>
        <dbReference type="ARBA" id="ARBA00022833"/>
    </source>
</evidence>
<dbReference type="AlphaFoldDB" id="A0A139AXK2"/>
<dbReference type="SUPFAM" id="SSF52768">
    <property type="entry name" value="Arginase/deacetylase"/>
    <property type="match status" value="1"/>
</dbReference>
<comment type="similarity">
    <text evidence="2">Belongs to the histone deacetylase family.</text>
</comment>
<evidence type="ECO:0000256" key="3">
    <source>
        <dbReference type="ARBA" id="ARBA00022723"/>
    </source>
</evidence>
<feature type="domain" description="Histone deacetylase" evidence="6">
    <location>
        <begin position="30"/>
        <end position="387"/>
    </location>
</feature>
<evidence type="ECO:0000313" key="7">
    <source>
        <dbReference type="EMBL" id="KXS21434.1"/>
    </source>
</evidence>
<protein>
    <submittedName>
        <fullName evidence="7">Arginase/deacetylase</fullName>
    </submittedName>
</protein>
<keyword evidence="8" id="KW-1185">Reference proteome</keyword>
<gene>
    <name evidence="7" type="ORF">M427DRAFT_319394</name>
</gene>
<accession>A0A139AXK2</accession>
<dbReference type="Pfam" id="PF00850">
    <property type="entry name" value="Hist_deacetyl"/>
    <property type="match status" value="1"/>
</dbReference>
<evidence type="ECO:0000256" key="2">
    <source>
        <dbReference type="ARBA" id="ARBA00005947"/>
    </source>
</evidence>
<dbReference type="GO" id="GO:0004407">
    <property type="term" value="F:histone deacetylase activity"/>
    <property type="evidence" value="ECO:0007669"/>
    <property type="project" value="TreeGrafter"/>
</dbReference>
<keyword evidence="5" id="KW-0862">Zinc</keyword>
<dbReference type="GO" id="GO:0040029">
    <property type="term" value="P:epigenetic regulation of gene expression"/>
    <property type="evidence" value="ECO:0007669"/>
    <property type="project" value="TreeGrafter"/>
</dbReference>
<sequence length="394" mass="43427">MSVDVFYTESHLLHNPQEELEYGKIIPFHETPDRISNAVDALVRSRSLSFNLTSPTDFGLEPIRAVHSDDYIEYLRHAHAEWTNYVGGDPTRGVTPDIWAIRHISGPRAKPPPSPDAQTSLPRSVREGYARARMGWYISDGQTVIMEKSWQAIYSAAQCALSGAEYLVKLNSASSPPKDDNPVTSLALCRPPGHHAFRDVGAGYCFINNIAVAAQHLIDRHGARVAILDVDFHHGNGTQSIFYDRSNPLFVSLHAQWDFPHYTGHEDETGTGEGEGFTINRPLAREDCHGKDGEEHYHATLNTLIHSHVVPYNPTFLLVSLGVDTFHLDPVGGLGLTTPGFRLIGASIRAGVKLVEAATKRRVPTLFVLEGGYGVDDMGENISEVMRGYVNGLI</sequence>
<dbReference type="PRINTS" id="PR01270">
    <property type="entry name" value="HDASUPER"/>
</dbReference>
<evidence type="ECO:0000256" key="4">
    <source>
        <dbReference type="ARBA" id="ARBA00022801"/>
    </source>
</evidence>
<keyword evidence="3" id="KW-0479">Metal-binding</keyword>
<dbReference type="Proteomes" id="UP000070544">
    <property type="component" value="Unassembled WGS sequence"/>
</dbReference>
<organism evidence="7 8">
    <name type="scientific">Gonapodya prolifera (strain JEL478)</name>
    <name type="common">Monoblepharis prolifera</name>
    <dbReference type="NCBI Taxonomy" id="1344416"/>
    <lineage>
        <taxon>Eukaryota</taxon>
        <taxon>Fungi</taxon>
        <taxon>Fungi incertae sedis</taxon>
        <taxon>Chytridiomycota</taxon>
        <taxon>Chytridiomycota incertae sedis</taxon>
        <taxon>Monoblepharidomycetes</taxon>
        <taxon>Monoblepharidales</taxon>
        <taxon>Gonapodyaceae</taxon>
        <taxon>Gonapodya</taxon>
    </lineage>
</organism>
<dbReference type="EMBL" id="KQ965733">
    <property type="protein sequence ID" value="KXS21434.1"/>
    <property type="molecule type" value="Genomic_DNA"/>
</dbReference>
<name>A0A139AXK2_GONPJ</name>
<dbReference type="STRING" id="1344416.A0A139AXK2"/>
<keyword evidence="4" id="KW-0378">Hydrolase</keyword>